<dbReference type="EMBL" id="JAUCMV010000001">
    <property type="protein sequence ID" value="KAK0422635.1"/>
    <property type="molecule type" value="Genomic_DNA"/>
</dbReference>
<dbReference type="AlphaFoldDB" id="A0AA39IDY6"/>
<reference evidence="1" key="1">
    <citation type="submission" date="2023-06" db="EMBL/GenBank/DDBJ databases">
        <title>Genomic analysis of the entomopathogenic nematode Steinernema hermaphroditum.</title>
        <authorList>
            <person name="Schwarz E.M."/>
            <person name="Heppert J.K."/>
            <person name="Baniya A."/>
            <person name="Schwartz H.T."/>
            <person name="Tan C.-H."/>
            <person name="Antoshechkin I."/>
            <person name="Sternberg P.W."/>
            <person name="Goodrich-Blair H."/>
            <person name="Dillman A.R."/>
        </authorList>
    </citation>
    <scope>NUCLEOTIDE SEQUENCE</scope>
    <source>
        <strain evidence="1">PS9179</strain>
        <tissue evidence="1">Whole animal</tissue>
    </source>
</reference>
<dbReference type="Proteomes" id="UP001175271">
    <property type="component" value="Unassembled WGS sequence"/>
</dbReference>
<comment type="caution">
    <text evidence="1">The sequence shown here is derived from an EMBL/GenBank/DDBJ whole genome shotgun (WGS) entry which is preliminary data.</text>
</comment>
<evidence type="ECO:0000313" key="1">
    <source>
        <dbReference type="EMBL" id="KAK0422635.1"/>
    </source>
</evidence>
<keyword evidence="2" id="KW-1185">Reference proteome</keyword>
<protein>
    <submittedName>
        <fullName evidence="1">Uncharacterized protein</fullName>
    </submittedName>
</protein>
<name>A0AA39IDY6_9BILA</name>
<proteinExistence type="predicted"/>
<accession>A0AA39IDY6</accession>
<gene>
    <name evidence="1" type="ORF">QR680_007688</name>
</gene>
<sequence length="69" mass="7943">MSSLKSLFQSIDDSLKKIEEGNRAAVEVYEKYTNDAAKRREEDKEKKDKLDKILSALQNGNDTEKKTSY</sequence>
<evidence type="ECO:0000313" key="2">
    <source>
        <dbReference type="Proteomes" id="UP001175271"/>
    </source>
</evidence>
<organism evidence="1 2">
    <name type="scientific">Steinernema hermaphroditum</name>
    <dbReference type="NCBI Taxonomy" id="289476"/>
    <lineage>
        <taxon>Eukaryota</taxon>
        <taxon>Metazoa</taxon>
        <taxon>Ecdysozoa</taxon>
        <taxon>Nematoda</taxon>
        <taxon>Chromadorea</taxon>
        <taxon>Rhabditida</taxon>
        <taxon>Tylenchina</taxon>
        <taxon>Panagrolaimomorpha</taxon>
        <taxon>Strongyloidoidea</taxon>
        <taxon>Steinernematidae</taxon>
        <taxon>Steinernema</taxon>
    </lineage>
</organism>